<dbReference type="InterPro" id="IPR000847">
    <property type="entry name" value="LysR_HTH_N"/>
</dbReference>
<evidence type="ECO:0000256" key="3">
    <source>
        <dbReference type="ARBA" id="ARBA00023125"/>
    </source>
</evidence>
<keyword evidence="4" id="KW-0804">Transcription</keyword>
<dbReference type="GO" id="GO:0003700">
    <property type="term" value="F:DNA-binding transcription factor activity"/>
    <property type="evidence" value="ECO:0007669"/>
    <property type="project" value="InterPro"/>
</dbReference>
<dbReference type="FunFam" id="1.10.10.10:FF:000001">
    <property type="entry name" value="LysR family transcriptional regulator"/>
    <property type="match status" value="1"/>
</dbReference>
<gene>
    <name evidence="6" type="primary">gcvA_4</name>
    <name evidence="6" type="ORF">VQ7734_03292</name>
</gene>
<reference evidence="7" key="1">
    <citation type="submission" date="2016-12" db="EMBL/GenBank/DDBJ databases">
        <authorList>
            <person name="Rodrigo-Torres L."/>
            <person name="Arahal R.D."/>
            <person name="Lucena T."/>
        </authorList>
    </citation>
    <scope>NUCLEOTIDE SEQUENCE [LARGE SCALE GENOMIC DNA]</scope>
</reference>
<dbReference type="InterPro" id="IPR005119">
    <property type="entry name" value="LysR_subst-bd"/>
</dbReference>
<dbReference type="OrthoDB" id="5526340at2"/>
<dbReference type="PRINTS" id="PR00039">
    <property type="entry name" value="HTHLYSR"/>
</dbReference>
<dbReference type="GO" id="GO:0006351">
    <property type="term" value="P:DNA-templated transcription"/>
    <property type="evidence" value="ECO:0007669"/>
    <property type="project" value="TreeGrafter"/>
</dbReference>
<evidence type="ECO:0000313" key="7">
    <source>
        <dbReference type="Proteomes" id="UP000184600"/>
    </source>
</evidence>
<dbReference type="InterPro" id="IPR036390">
    <property type="entry name" value="WH_DNA-bd_sf"/>
</dbReference>
<dbReference type="EMBL" id="FRFG01000042">
    <property type="protein sequence ID" value="SHO57522.1"/>
    <property type="molecule type" value="Genomic_DNA"/>
</dbReference>
<evidence type="ECO:0000256" key="2">
    <source>
        <dbReference type="ARBA" id="ARBA00023015"/>
    </source>
</evidence>
<feature type="domain" description="HTH lysR-type" evidence="5">
    <location>
        <begin position="1"/>
        <end position="63"/>
    </location>
</feature>
<keyword evidence="2" id="KW-0805">Transcription regulation</keyword>
<dbReference type="GO" id="GO:0043565">
    <property type="term" value="F:sequence-specific DNA binding"/>
    <property type="evidence" value="ECO:0007669"/>
    <property type="project" value="TreeGrafter"/>
</dbReference>
<evidence type="ECO:0000256" key="4">
    <source>
        <dbReference type="ARBA" id="ARBA00023163"/>
    </source>
</evidence>
<sequence length="299" mass="34193">MDQRLRWLSGLRYFEVSARLGSYTKAARELCVSQAAVSQKIRQLEEALGCKLFIRHKREMLLTHKGEVLFGEVRNGFGQIISGLNAIQAEPLDGPLEVYTTPSFASRWLMPKLWKFTMRYPKTQVRVYSGCDIPDEDYNRVDVAIWQNLIPKLNGQRLQKELLFEEGLIPLCSPELAESIRFSSPEQLLKCWLIEGIDAQNTSWKNWFQIAGVTLPEDNLMWMEVATFDMALNAVAAGHGACLAPLSFAEDFIARGVLVRPFDITLSPGLSFDIWHDPESPRLARIQRFKDWLREETEA</sequence>
<dbReference type="RefSeq" id="WP_073584553.1">
    <property type="nucleotide sequence ID" value="NZ_AP024897.1"/>
</dbReference>
<proteinExistence type="inferred from homology"/>
<organism evidence="6 7">
    <name type="scientific">Vibrio quintilis</name>
    <dbReference type="NCBI Taxonomy" id="1117707"/>
    <lineage>
        <taxon>Bacteria</taxon>
        <taxon>Pseudomonadati</taxon>
        <taxon>Pseudomonadota</taxon>
        <taxon>Gammaproteobacteria</taxon>
        <taxon>Vibrionales</taxon>
        <taxon>Vibrionaceae</taxon>
        <taxon>Vibrio</taxon>
    </lineage>
</organism>
<name>A0A1M7YY86_9VIBR</name>
<accession>A0A1M7YY86</accession>
<dbReference type="AlphaFoldDB" id="A0A1M7YY86"/>
<evidence type="ECO:0000256" key="1">
    <source>
        <dbReference type="ARBA" id="ARBA00009437"/>
    </source>
</evidence>
<evidence type="ECO:0000313" key="6">
    <source>
        <dbReference type="EMBL" id="SHO57522.1"/>
    </source>
</evidence>
<comment type="similarity">
    <text evidence="1">Belongs to the LysR transcriptional regulatory family.</text>
</comment>
<dbReference type="InterPro" id="IPR058163">
    <property type="entry name" value="LysR-type_TF_proteobact-type"/>
</dbReference>
<dbReference type="SUPFAM" id="SSF46785">
    <property type="entry name" value="Winged helix' DNA-binding domain"/>
    <property type="match status" value="1"/>
</dbReference>
<dbReference type="STRING" id="1117707.VQ7734_03292"/>
<dbReference type="Proteomes" id="UP000184600">
    <property type="component" value="Unassembled WGS sequence"/>
</dbReference>
<dbReference type="Gene3D" id="3.40.190.10">
    <property type="entry name" value="Periplasmic binding protein-like II"/>
    <property type="match status" value="2"/>
</dbReference>
<dbReference type="SUPFAM" id="SSF53850">
    <property type="entry name" value="Periplasmic binding protein-like II"/>
    <property type="match status" value="1"/>
</dbReference>
<protein>
    <submittedName>
        <fullName evidence="6">Glycine cleavage system transcriptional activator</fullName>
    </submittedName>
</protein>
<dbReference type="Pfam" id="PF03466">
    <property type="entry name" value="LysR_substrate"/>
    <property type="match status" value="1"/>
</dbReference>
<dbReference type="PANTHER" id="PTHR30537:SF74">
    <property type="entry name" value="HTH-TYPE TRANSCRIPTIONAL REGULATOR TRPI"/>
    <property type="match status" value="1"/>
</dbReference>
<keyword evidence="7" id="KW-1185">Reference proteome</keyword>
<dbReference type="Pfam" id="PF00126">
    <property type="entry name" value="HTH_1"/>
    <property type="match status" value="1"/>
</dbReference>
<dbReference type="PROSITE" id="PS50931">
    <property type="entry name" value="HTH_LYSR"/>
    <property type="match status" value="1"/>
</dbReference>
<dbReference type="PANTHER" id="PTHR30537">
    <property type="entry name" value="HTH-TYPE TRANSCRIPTIONAL REGULATOR"/>
    <property type="match status" value="1"/>
</dbReference>
<keyword evidence="3" id="KW-0238">DNA-binding</keyword>
<dbReference type="InterPro" id="IPR036388">
    <property type="entry name" value="WH-like_DNA-bd_sf"/>
</dbReference>
<dbReference type="Gene3D" id="1.10.10.10">
    <property type="entry name" value="Winged helix-like DNA-binding domain superfamily/Winged helix DNA-binding domain"/>
    <property type="match status" value="1"/>
</dbReference>
<evidence type="ECO:0000259" key="5">
    <source>
        <dbReference type="PROSITE" id="PS50931"/>
    </source>
</evidence>